<comment type="similarity">
    <text evidence="7 8">Belongs to the cytochrome b5 family.</text>
</comment>
<reference evidence="10 11" key="1">
    <citation type="submission" date="2017-04" db="EMBL/GenBank/DDBJ databases">
        <title>Draft genome of the yeast Clavispora lusitaniae type strain CBS 6936.</title>
        <authorList>
            <person name="Durrens P."/>
            <person name="Klopp C."/>
            <person name="Biteau N."/>
            <person name="Fitton-Ouhabi V."/>
            <person name="Dementhon K."/>
            <person name="Accoceberry I."/>
            <person name="Sherman D.J."/>
            <person name="Noel T."/>
        </authorList>
    </citation>
    <scope>NUCLEOTIDE SEQUENCE [LARGE SCALE GENOMIC DNA]</scope>
    <source>
        <strain evidence="10 11">CBS 6936</strain>
    </source>
</reference>
<evidence type="ECO:0000256" key="6">
    <source>
        <dbReference type="ARBA" id="ARBA00023136"/>
    </source>
</evidence>
<dbReference type="InterPro" id="IPR036400">
    <property type="entry name" value="Cyt_B5-like_heme/steroid_sf"/>
</dbReference>
<comment type="subcellular location">
    <subcellularLocation>
        <location evidence="1">Membrane</location>
    </subcellularLocation>
</comment>
<keyword evidence="4 8" id="KW-0479">Metal-binding</keyword>
<protein>
    <submittedName>
        <fullName evidence="10">Cytochrome b5</fullName>
    </submittedName>
</protein>
<evidence type="ECO:0000256" key="2">
    <source>
        <dbReference type="ARBA" id="ARBA00022617"/>
    </source>
</evidence>
<evidence type="ECO:0000313" key="10">
    <source>
        <dbReference type="EMBL" id="OVF05489.1"/>
    </source>
</evidence>
<evidence type="ECO:0000256" key="7">
    <source>
        <dbReference type="ARBA" id="ARBA00038168"/>
    </source>
</evidence>
<evidence type="ECO:0000256" key="1">
    <source>
        <dbReference type="ARBA" id="ARBA00004370"/>
    </source>
</evidence>
<dbReference type="OMA" id="ENAWIVI"/>
<dbReference type="Proteomes" id="UP000195602">
    <property type="component" value="Unassembled WGS sequence"/>
</dbReference>
<dbReference type="PANTHER" id="PTHR19359:SF95">
    <property type="entry name" value="CYTOCHROME B5 TYPE B"/>
    <property type="match status" value="1"/>
</dbReference>
<dbReference type="FunFam" id="3.10.120.10:FF:000002">
    <property type="entry name" value="Cytochrome b5 type B"/>
    <property type="match status" value="1"/>
</dbReference>
<evidence type="ECO:0000313" key="11">
    <source>
        <dbReference type="Proteomes" id="UP000195602"/>
    </source>
</evidence>
<keyword evidence="3 8" id="KW-0812">Transmembrane</keyword>
<feature type="domain" description="Cytochrome b5 heme-binding" evidence="9">
    <location>
        <begin position="8"/>
        <end position="84"/>
    </location>
</feature>
<evidence type="ECO:0000256" key="8">
    <source>
        <dbReference type="RuleBase" id="RU362121"/>
    </source>
</evidence>
<dbReference type="KEGG" id="clus:A9F13_22g00286"/>
<organism evidence="10 11">
    <name type="scientific">Clavispora lusitaniae</name>
    <name type="common">Candida lusitaniae</name>
    <dbReference type="NCBI Taxonomy" id="36911"/>
    <lineage>
        <taxon>Eukaryota</taxon>
        <taxon>Fungi</taxon>
        <taxon>Dikarya</taxon>
        <taxon>Ascomycota</taxon>
        <taxon>Saccharomycotina</taxon>
        <taxon>Pichiomycetes</taxon>
        <taxon>Metschnikowiaceae</taxon>
        <taxon>Clavispora</taxon>
    </lineage>
</organism>
<gene>
    <name evidence="10" type="ORF">A9F13_22g00286</name>
</gene>
<evidence type="ECO:0000256" key="3">
    <source>
        <dbReference type="ARBA" id="ARBA00022692"/>
    </source>
</evidence>
<keyword evidence="2 8" id="KW-0349">Heme</keyword>
<dbReference type="GO" id="GO:0046872">
    <property type="term" value="F:metal ion binding"/>
    <property type="evidence" value="ECO:0007669"/>
    <property type="project" value="UniProtKB-UniRule"/>
</dbReference>
<dbReference type="GO" id="GO:0016020">
    <property type="term" value="C:membrane"/>
    <property type="evidence" value="ECO:0007669"/>
    <property type="project" value="UniProtKB-SubCell"/>
</dbReference>
<proteinExistence type="inferred from homology"/>
<dbReference type="AlphaFoldDB" id="A0AA91PVL2"/>
<evidence type="ECO:0000259" key="9">
    <source>
        <dbReference type="PROSITE" id="PS50255"/>
    </source>
</evidence>
<dbReference type="PROSITE" id="PS50255">
    <property type="entry name" value="CYTOCHROME_B5_2"/>
    <property type="match status" value="1"/>
</dbReference>
<feature type="transmembrane region" description="Helical" evidence="8">
    <location>
        <begin position="118"/>
        <end position="139"/>
    </location>
</feature>
<evidence type="ECO:0000256" key="5">
    <source>
        <dbReference type="ARBA" id="ARBA00023004"/>
    </source>
</evidence>
<dbReference type="Pfam" id="PF00173">
    <property type="entry name" value="Cyt-b5"/>
    <property type="match status" value="1"/>
</dbReference>
<evidence type="ECO:0000256" key="4">
    <source>
        <dbReference type="ARBA" id="ARBA00022723"/>
    </source>
</evidence>
<dbReference type="SUPFAM" id="SSF55856">
    <property type="entry name" value="Cytochrome b5-like heme/steroid binding domain"/>
    <property type="match status" value="1"/>
</dbReference>
<keyword evidence="6 8" id="KW-0472">Membrane</keyword>
<sequence length="150" mass="16605">MASTSKSPSIYSLSQVSKHATPTDLWVIIYNNVYDISDFVKDHPGGAEVLFDCGGVDATEAFEDVGHSQDAVDMLVPYYVGKLAPNECKVYRQQEEKIATTKIKAAPRSRKKPDPAGYRALAVVWMTLISMTVLVVLGLQKMHWINITSK</sequence>
<dbReference type="Gene3D" id="3.10.120.10">
    <property type="entry name" value="Cytochrome b5-like heme/steroid binding domain"/>
    <property type="match status" value="1"/>
</dbReference>
<keyword evidence="5 8" id="KW-0408">Iron</keyword>
<dbReference type="InterPro" id="IPR001199">
    <property type="entry name" value="Cyt_B5-like_heme/steroid-bd"/>
</dbReference>
<dbReference type="EMBL" id="LYUB02000022">
    <property type="protein sequence ID" value="OVF05489.1"/>
    <property type="molecule type" value="Genomic_DNA"/>
</dbReference>
<dbReference type="SMART" id="SM01117">
    <property type="entry name" value="Cyt-b5"/>
    <property type="match status" value="1"/>
</dbReference>
<dbReference type="InterPro" id="IPR018506">
    <property type="entry name" value="Cyt_B5_heme-BS"/>
</dbReference>
<dbReference type="PRINTS" id="PR00363">
    <property type="entry name" value="CYTOCHROMEB5"/>
</dbReference>
<comment type="caution">
    <text evidence="10">The sequence shown here is derived from an EMBL/GenBank/DDBJ whole genome shotgun (WGS) entry which is preliminary data.</text>
</comment>
<accession>A0AA91PVL2</accession>
<name>A0AA91PVL2_CLALS</name>
<dbReference type="GO" id="GO:0020037">
    <property type="term" value="F:heme binding"/>
    <property type="evidence" value="ECO:0007669"/>
    <property type="project" value="UniProtKB-UniRule"/>
</dbReference>
<dbReference type="PROSITE" id="PS00191">
    <property type="entry name" value="CYTOCHROME_B5_1"/>
    <property type="match status" value="1"/>
</dbReference>
<keyword evidence="8" id="KW-1133">Transmembrane helix</keyword>
<dbReference type="InterPro" id="IPR050668">
    <property type="entry name" value="Cytochrome_b5"/>
</dbReference>
<dbReference type="PANTHER" id="PTHR19359">
    <property type="entry name" value="CYTOCHROME B5"/>
    <property type="match status" value="1"/>
</dbReference>